<reference evidence="10 11" key="1">
    <citation type="journal article" date="2017" name="ISME J.">
        <title>Energy and carbon metabolisms in a deep terrestrial subsurface fluid microbial community.</title>
        <authorList>
            <person name="Momper L."/>
            <person name="Jungbluth S.P."/>
            <person name="Lee M.D."/>
            <person name="Amend J.P."/>
        </authorList>
    </citation>
    <scope>NUCLEOTIDE SEQUENCE [LARGE SCALE GENOMIC DNA]</scope>
    <source>
        <strain evidence="10">SURF_29</strain>
    </source>
</reference>
<dbReference type="PANTHER" id="PTHR43532:SF1">
    <property type="entry name" value="GLUCOSE-1-PHOSPHATE THYMIDYLYLTRANSFERASE 1"/>
    <property type="match status" value="1"/>
</dbReference>
<keyword evidence="7" id="KW-0460">Magnesium</keyword>
<name>A0A419DGN7_9BACT</name>
<evidence type="ECO:0000256" key="7">
    <source>
        <dbReference type="ARBA" id="ARBA00022842"/>
    </source>
</evidence>
<evidence type="ECO:0000256" key="5">
    <source>
        <dbReference type="ARBA" id="ARBA00022695"/>
    </source>
</evidence>
<keyword evidence="6" id="KW-0479">Metal-binding</keyword>
<keyword evidence="4" id="KW-0808">Transferase</keyword>
<evidence type="ECO:0000256" key="8">
    <source>
        <dbReference type="ARBA" id="ARBA00049336"/>
    </source>
</evidence>
<dbReference type="GO" id="GO:0008879">
    <property type="term" value="F:glucose-1-phosphate thymidylyltransferase activity"/>
    <property type="evidence" value="ECO:0007669"/>
    <property type="project" value="UniProtKB-EC"/>
</dbReference>
<evidence type="ECO:0000256" key="4">
    <source>
        <dbReference type="ARBA" id="ARBA00022679"/>
    </source>
</evidence>
<dbReference type="AlphaFoldDB" id="A0A419DGN7"/>
<dbReference type="Pfam" id="PF00483">
    <property type="entry name" value="NTP_transferase"/>
    <property type="match status" value="1"/>
</dbReference>
<evidence type="ECO:0000256" key="6">
    <source>
        <dbReference type="ARBA" id="ARBA00022723"/>
    </source>
</evidence>
<keyword evidence="10" id="KW-0946">Virion</keyword>
<comment type="catalytic activity">
    <reaction evidence="8">
        <text>dTTP + alpha-D-glucose 1-phosphate + H(+) = dTDP-alpha-D-glucose + diphosphate</text>
        <dbReference type="Rhea" id="RHEA:15225"/>
        <dbReference type="ChEBI" id="CHEBI:15378"/>
        <dbReference type="ChEBI" id="CHEBI:33019"/>
        <dbReference type="ChEBI" id="CHEBI:37568"/>
        <dbReference type="ChEBI" id="CHEBI:57477"/>
        <dbReference type="ChEBI" id="CHEBI:58601"/>
        <dbReference type="EC" id="2.7.7.24"/>
    </reaction>
</comment>
<evidence type="ECO:0000256" key="1">
    <source>
        <dbReference type="ARBA" id="ARBA00001946"/>
    </source>
</evidence>
<evidence type="ECO:0000313" key="10">
    <source>
        <dbReference type="EMBL" id="RJO62245.1"/>
    </source>
</evidence>
<dbReference type="Proteomes" id="UP000285655">
    <property type="component" value="Unassembled WGS sequence"/>
</dbReference>
<evidence type="ECO:0000256" key="3">
    <source>
        <dbReference type="ARBA" id="ARBA00012461"/>
    </source>
</evidence>
<proteinExistence type="inferred from homology"/>
<dbReference type="InterPro" id="IPR005835">
    <property type="entry name" value="NTP_transferase_dom"/>
</dbReference>
<evidence type="ECO:0000313" key="11">
    <source>
        <dbReference type="Proteomes" id="UP000285655"/>
    </source>
</evidence>
<dbReference type="GO" id="GO:0046872">
    <property type="term" value="F:metal ion binding"/>
    <property type="evidence" value="ECO:0007669"/>
    <property type="project" value="UniProtKB-KW"/>
</dbReference>
<protein>
    <recommendedName>
        <fullName evidence="3">glucose-1-phosphate thymidylyltransferase</fullName>
        <ecNumber evidence="3">2.7.7.24</ecNumber>
    </recommendedName>
</protein>
<feature type="domain" description="Nucleotidyl transferase" evidence="9">
    <location>
        <begin position="2"/>
        <end position="231"/>
    </location>
</feature>
<sequence length="253" mass="27986">MKGIILAGGKATRLRPLTKVTTKQLLPVYDKPMIYYPIETLLGAGIKDILIIVAPEHAGHFMNLLGSGKDFDARFSYEIQDEPRGLADAFIVGENFIGDDNVTLVLGDNIFDYDFSDHIKSFEEGAAVFAKEVHDPERFGVVDFDHNGKALSIEEKPEKPKSNYAVVGIYTYDNRVIDFAKNLKPSARGEIEITDLNNIYLKNGDLKVNIIEGIWEDAGTFDSLLRAGNIMAEKAASSCHSRESGKLKTGDKK</sequence>
<keyword evidence="5" id="KW-0548">Nucleotidyltransferase</keyword>
<comment type="cofactor">
    <cofactor evidence="1">
        <name>Mg(2+)</name>
        <dbReference type="ChEBI" id="CHEBI:18420"/>
    </cofactor>
</comment>
<keyword evidence="10" id="KW-0167">Capsid protein</keyword>
<accession>A0A419DGN7</accession>
<gene>
    <name evidence="10" type="ORF">C4544_00105</name>
</gene>
<dbReference type="CDD" id="cd02538">
    <property type="entry name" value="G1P_TT_short"/>
    <property type="match status" value="1"/>
</dbReference>
<comment type="similarity">
    <text evidence="2">Belongs to the glucose-1-phosphate thymidylyltransferase family.</text>
</comment>
<organism evidence="10 11">
    <name type="scientific">candidate division WS5 bacterium</name>
    <dbReference type="NCBI Taxonomy" id="2093353"/>
    <lineage>
        <taxon>Bacteria</taxon>
        <taxon>candidate division WS5</taxon>
    </lineage>
</organism>
<dbReference type="Gene3D" id="3.90.550.10">
    <property type="entry name" value="Spore Coat Polysaccharide Biosynthesis Protein SpsA, Chain A"/>
    <property type="match status" value="1"/>
</dbReference>
<evidence type="ECO:0000259" key="9">
    <source>
        <dbReference type="Pfam" id="PF00483"/>
    </source>
</evidence>
<dbReference type="PANTHER" id="PTHR43532">
    <property type="entry name" value="GLUCOSE-1-PHOSPHATE THYMIDYLYLTRANSFERASE"/>
    <property type="match status" value="1"/>
</dbReference>
<comment type="caution">
    <text evidence="10">The sequence shown here is derived from an EMBL/GenBank/DDBJ whole genome shotgun (WGS) entry which is preliminary data.</text>
</comment>
<evidence type="ECO:0000256" key="2">
    <source>
        <dbReference type="ARBA" id="ARBA00010480"/>
    </source>
</evidence>
<dbReference type="SUPFAM" id="SSF53448">
    <property type="entry name" value="Nucleotide-diphospho-sugar transferases"/>
    <property type="match status" value="1"/>
</dbReference>
<dbReference type="InterPro" id="IPR005907">
    <property type="entry name" value="G1P_thy_trans_s"/>
</dbReference>
<dbReference type="InterPro" id="IPR029044">
    <property type="entry name" value="Nucleotide-diphossugar_trans"/>
</dbReference>
<dbReference type="EC" id="2.7.7.24" evidence="3"/>
<dbReference type="EMBL" id="QZJW01000002">
    <property type="protein sequence ID" value="RJO62245.1"/>
    <property type="molecule type" value="Genomic_DNA"/>
</dbReference>